<evidence type="ECO:0000313" key="2">
    <source>
        <dbReference type="EMBL" id="NLR73861.1"/>
    </source>
</evidence>
<dbReference type="EMBL" id="JABAIM010000001">
    <property type="protein sequence ID" value="NLR73861.1"/>
    <property type="molecule type" value="Genomic_DNA"/>
</dbReference>
<dbReference type="Proteomes" id="UP000587991">
    <property type="component" value="Unassembled WGS sequence"/>
</dbReference>
<protein>
    <submittedName>
        <fullName evidence="2">Uncharacterized protein</fullName>
    </submittedName>
</protein>
<accession>A0A847RVL3</accession>
<feature type="signal peptide" evidence="1">
    <location>
        <begin position="1"/>
        <end position="19"/>
    </location>
</feature>
<evidence type="ECO:0000313" key="3">
    <source>
        <dbReference type="Proteomes" id="UP000587991"/>
    </source>
</evidence>
<keyword evidence="1" id="KW-0732">Signal</keyword>
<evidence type="ECO:0000256" key="1">
    <source>
        <dbReference type="SAM" id="SignalP"/>
    </source>
</evidence>
<dbReference type="RefSeq" id="WP_168875516.1">
    <property type="nucleotide sequence ID" value="NZ_JABAIM010000001.1"/>
</dbReference>
<feature type="chain" id="PRO_5032678112" evidence="1">
    <location>
        <begin position="20"/>
        <end position="158"/>
    </location>
</feature>
<sequence length="158" mass="17384">MKPILLLALLTLAGTAARAHPQFGLAALSPDGSCAAFATPLPPQVKRLRMTQLDTAHRRQSQWVRLGPMTDQPCPAAQAAMLEGAAYYPLQLPKAVQALNYQVVYTDTPSSMPHVRVCSSQEGLWFSAWSAKGRNRLWHAYAYLGYDVQPNCTVEETE</sequence>
<reference evidence="2 3" key="1">
    <citation type="submission" date="2020-04" db="EMBL/GenBank/DDBJ databases">
        <title>Draft genome of Leeia sp. IMCC25680.</title>
        <authorList>
            <person name="Song J."/>
            <person name="Cho J.-C."/>
        </authorList>
    </citation>
    <scope>NUCLEOTIDE SEQUENCE [LARGE SCALE GENOMIC DNA]</scope>
    <source>
        <strain evidence="2 3">IMCC25680</strain>
    </source>
</reference>
<gene>
    <name evidence="2" type="ORF">HF682_01640</name>
</gene>
<proteinExistence type="predicted"/>
<keyword evidence="3" id="KW-1185">Reference proteome</keyword>
<name>A0A847RVL3_9NEIS</name>
<comment type="caution">
    <text evidence="2">The sequence shown here is derived from an EMBL/GenBank/DDBJ whole genome shotgun (WGS) entry which is preliminary data.</text>
</comment>
<dbReference type="AlphaFoldDB" id="A0A847RVL3"/>
<organism evidence="2 3">
    <name type="scientific">Leeia aquatica</name>
    <dbReference type="NCBI Taxonomy" id="2725557"/>
    <lineage>
        <taxon>Bacteria</taxon>
        <taxon>Pseudomonadati</taxon>
        <taxon>Pseudomonadota</taxon>
        <taxon>Betaproteobacteria</taxon>
        <taxon>Neisseriales</taxon>
        <taxon>Leeiaceae</taxon>
        <taxon>Leeia</taxon>
    </lineage>
</organism>